<keyword evidence="2 3" id="KW-0143">Chaperone</keyword>
<evidence type="ECO:0000313" key="7">
    <source>
        <dbReference type="EMBL" id="EPY34468.1"/>
    </source>
</evidence>
<reference evidence="6 8" key="1">
    <citation type="journal article" date="2013" name="PLoS ONE">
        <title>Predicting the Proteins of Angomonas deanei, Strigomonas culicis and Their Respective Endosymbionts Reveals New Aspects of the Trypanosomatidae Family.</title>
        <authorList>
            <person name="Motta M.C."/>
            <person name="Martins A.C."/>
            <person name="de Souza S.S."/>
            <person name="Catta-Preta C.M."/>
            <person name="Silva R."/>
            <person name="Klein C.C."/>
            <person name="de Almeida L.G."/>
            <person name="de Lima Cunha O."/>
            <person name="Ciapina L.P."/>
            <person name="Brocchi M."/>
            <person name="Colabardini A.C."/>
            <person name="de Araujo Lima B."/>
            <person name="Machado C.R."/>
            <person name="de Almeida Soares C.M."/>
            <person name="Probst C.M."/>
            <person name="de Menezes C.B."/>
            <person name="Thompson C.E."/>
            <person name="Bartholomeu D.C."/>
            <person name="Gradia D.F."/>
            <person name="Pavoni D.P."/>
            <person name="Grisard E.C."/>
            <person name="Fantinatti-Garboggini F."/>
            <person name="Marchini F.K."/>
            <person name="Rodrigues-Luiz G.F."/>
            <person name="Wagner G."/>
            <person name="Goldman G.H."/>
            <person name="Fietto J.L."/>
            <person name="Elias M.C."/>
            <person name="Goldman M.H."/>
            <person name="Sagot M.F."/>
            <person name="Pereira M."/>
            <person name="Stoco P.H."/>
            <person name="de Mendonca-Neto R.P."/>
            <person name="Teixeira S.M."/>
            <person name="Maciel T.E."/>
            <person name="de Oliveira Mendes T.A."/>
            <person name="Urmenyi T.P."/>
            <person name="de Souza W."/>
            <person name="Schenkman S."/>
            <person name="de Vasconcelos A.T."/>
        </authorList>
    </citation>
    <scope>NUCLEOTIDE SEQUENCE [LARGE SCALE GENOMIC DNA]</scope>
</reference>
<dbReference type="AlphaFoldDB" id="S9UY24"/>
<sequence>MTAINAEPLFTFDENYENPRGIPRAKFIENVAEYVAKNGGNIDNILKRLAEEYSKYKLAEQRLQNSKTTLERKIPEITKTLKALRFLKEKLQVEEEDAAASDEEPLQVEYGLTETVFCRAQVKKQNTVHLWLGANVMAEYTYDEAIGLLQRNEEGATTNIHAVQEDLAWVQEQQTIMEVNTSRTYNYDVISRRDGEGKK</sequence>
<dbReference type="InterPro" id="IPR016655">
    <property type="entry name" value="PFD3"/>
</dbReference>
<dbReference type="Gene3D" id="1.10.287.370">
    <property type="match status" value="1"/>
</dbReference>
<dbReference type="EMBL" id="ATMH01005482">
    <property type="protein sequence ID" value="EPY27856.1"/>
    <property type="molecule type" value="Genomic_DNA"/>
</dbReference>
<evidence type="ECO:0000313" key="8">
    <source>
        <dbReference type="Proteomes" id="UP000015354"/>
    </source>
</evidence>
<dbReference type="PANTHER" id="PTHR12409">
    <property type="entry name" value="PREFOLDIN SUBUNIT 3"/>
    <property type="match status" value="1"/>
</dbReference>
<dbReference type="FunFam" id="1.10.287.370:FF:000014">
    <property type="entry name" value="Prefoldin subunit 3"/>
    <property type="match status" value="1"/>
</dbReference>
<dbReference type="Pfam" id="PF02996">
    <property type="entry name" value="Prefoldin"/>
    <property type="match status" value="1"/>
</dbReference>
<dbReference type="GO" id="GO:0005737">
    <property type="term" value="C:cytoplasm"/>
    <property type="evidence" value="ECO:0007669"/>
    <property type="project" value="TreeGrafter"/>
</dbReference>
<comment type="caution">
    <text evidence="6">The sequence shown here is derived from an EMBL/GenBank/DDBJ whole genome shotgun (WGS) entry which is preliminary data.</text>
</comment>
<evidence type="ECO:0000313" key="6">
    <source>
        <dbReference type="EMBL" id="EPY33614.1"/>
    </source>
</evidence>
<feature type="coiled-coil region" evidence="4">
    <location>
        <begin position="46"/>
        <end position="104"/>
    </location>
</feature>
<protein>
    <recommendedName>
        <fullName evidence="3">Prefoldin subunit 3</fullName>
    </recommendedName>
</protein>
<dbReference type="GO" id="GO:0007021">
    <property type="term" value="P:tubulin complex assembly"/>
    <property type="evidence" value="ECO:0007669"/>
    <property type="project" value="TreeGrafter"/>
</dbReference>
<evidence type="ECO:0000256" key="1">
    <source>
        <dbReference type="ARBA" id="ARBA00010048"/>
    </source>
</evidence>
<reference evidence="6" key="2">
    <citation type="submission" date="2013-03" db="EMBL/GenBank/DDBJ databases">
        <authorList>
            <person name="Motta M.C.M."/>
            <person name="Martins A.C.A."/>
            <person name="Preta C.M.C.C."/>
            <person name="Silva R."/>
            <person name="de Souza S.S."/>
            <person name="Klein C.C."/>
            <person name="de Almeida L.G.P."/>
            <person name="Cunha O.L."/>
            <person name="Colabardini A.C."/>
            <person name="Lima B.A."/>
            <person name="Machado C.R."/>
            <person name="Soares C.M.A."/>
            <person name="de Menezes C.B.A."/>
            <person name="Bartolomeu D.C."/>
            <person name="Grisard E.C."/>
            <person name="Fantinatti-Garboggini F."/>
            <person name="Rodrigues-Luiz G.F."/>
            <person name="Wagner G."/>
            <person name="Goldman G.H."/>
            <person name="Fietto J.L.R."/>
            <person name="Ciapina L.P."/>
            <person name="Brocchi M."/>
            <person name="Elias M.C."/>
            <person name="Goldman M.H.S."/>
            <person name="Sagot M.-F."/>
            <person name="Pereira M."/>
            <person name="Stoco P.H."/>
            <person name="Teixeira S.M.R."/>
            <person name="de Mendonca-Neto R.P."/>
            <person name="Maciel T.E.F."/>
            <person name="Mendes T.A.O."/>
            <person name="Urmenyi T.P."/>
            <person name="Teixeira M.M.G."/>
            <person name="de Camargo E.F.P."/>
            <person name="de Sousa W."/>
            <person name="Schenkman S."/>
            <person name="de Vasconcelos A.T.R."/>
        </authorList>
    </citation>
    <scope>NUCLEOTIDE SEQUENCE</scope>
</reference>
<dbReference type="GO" id="GO:0007017">
    <property type="term" value="P:microtubule-based process"/>
    <property type="evidence" value="ECO:0007669"/>
    <property type="project" value="TreeGrafter"/>
</dbReference>
<dbReference type="GO" id="GO:0006457">
    <property type="term" value="P:protein folding"/>
    <property type="evidence" value="ECO:0007669"/>
    <property type="project" value="UniProtKB-UniRule"/>
</dbReference>
<dbReference type="InterPro" id="IPR004127">
    <property type="entry name" value="Prefoldin_subunit_alpha"/>
</dbReference>
<evidence type="ECO:0000313" key="5">
    <source>
        <dbReference type="EMBL" id="EPY27856.1"/>
    </source>
</evidence>
<evidence type="ECO:0000256" key="3">
    <source>
        <dbReference type="PIRNR" id="PIRNR016396"/>
    </source>
</evidence>
<proteinExistence type="inferred from homology"/>
<comment type="subunit">
    <text evidence="3">Heterohexamer of two PFD-alpha type and four PFD-beta type subunits.</text>
</comment>
<comment type="function">
    <text evidence="3">Binds specifically to cytosolic chaperonin (c-CPN) and transfers target proteins to it. Binds to nascent polypeptide chain and promotes folding in an environment in which there are many competing pathways for nonnative proteins.</text>
</comment>
<dbReference type="OrthoDB" id="6375174at2759"/>
<gene>
    <name evidence="7" type="ORF">STCU_01569</name>
    <name evidence="6" type="ORF">STCU_02130</name>
    <name evidence="5" type="ORF">STCU_05482</name>
</gene>
<dbReference type="PANTHER" id="PTHR12409:SF0">
    <property type="entry name" value="PREFOLDIN SUBUNIT 3"/>
    <property type="match status" value="1"/>
</dbReference>
<comment type="similarity">
    <text evidence="1 3">Belongs to the prefoldin subunit alpha family.</text>
</comment>
<evidence type="ECO:0000256" key="4">
    <source>
        <dbReference type="SAM" id="Coils"/>
    </source>
</evidence>
<evidence type="ECO:0000256" key="2">
    <source>
        <dbReference type="ARBA" id="ARBA00023186"/>
    </source>
</evidence>
<keyword evidence="4" id="KW-0175">Coiled coil</keyword>
<keyword evidence="8" id="KW-1185">Reference proteome</keyword>
<name>S9UY24_9TRYP</name>
<accession>S9UY24</accession>
<dbReference type="PIRSF" id="PIRSF016396">
    <property type="entry name" value="Prefoldin_subunit_3"/>
    <property type="match status" value="1"/>
</dbReference>
<dbReference type="EMBL" id="ATMH01002130">
    <property type="protein sequence ID" value="EPY33614.1"/>
    <property type="molecule type" value="Genomic_DNA"/>
</dbReference>
<organism evidence="6 8">
    <name type="scientific">Strigomonas culicis</name>
    <dbReference type="NCBI Taxonomy" id="28005"/>
    <lineage>
        <taxon>Eukaryota</taxon>
        <taxon>Discoba</taxon>
        <taxon>Euglenozoa</taxon>
        <taxon>Kinetoplastea</taxon>
        <taxon>Metakinetoplastina</taxon>
        <taxon>Trypanosomatida</taxon>
        <taxon>Trypanosomatidae</taxon>
        <taxon>Strigomonadinae</taxon>
        <taxon>Strigomonas</taxon>
    </lineage>
</organism>
<dbReference type="CDD" id="cd23156">
    <property type="entry name" value="Prefoldin_3"/>
    <property type="match status" value="1"/>
</dbReference>
<dbReference type="EMBL" id="ATMH01001569">
    <property type="protein sequence ID" value="EPY34468.1"/>
    <property type="molecule type" value="Genomic_DNA"/>
</dbReference>
<dbReference type="GO" id="GO:0015631">
    <property type="term" value="F:tubulin binding"/>
    <property type="evidence" value="ECO:0007669"/>
    <property type="project" value="TreeGrafter"/>
</dbReference>
<dbReference type="GO" id="GO:0016272">
    <property type="term" value="C:prefoldin complex"/>
    <property type="evidence" value="ECO:0007669"/>
    <property type="project" value="UniProtKB-UniRule"/>
</dbReference>
<dbReference type="SUPFAM" id="SSF46579">
    <property type="entry name" value="Prefoldin"/>
    <property type="match status" value="1"/>
</dbReference>
<dbReference type="Proteomes" id="UP000015354">
    <property type="component" value="Unassembled WGS sequence"/>
</dbReference>
<dbReference type="InterPro" id="IPR009053">
    <property type="entry name" value="Prefoldin"/>
</dbReference>